<dbReference type="InterPro" id="IPR019734">
    <property type="entry name" value="TPR_rpt"/>
</dbReference>
<keyword evidence="4" id="KW-0732">Signal</keyword>
<feature type="chain" id="PRO_5007131617" evidence="4">
    <location>
        <begin position="26"/>
        <end position="392"/>
    </location>
</feature>
<evidence type="ECO:0000256" key="1">
    <source>
        <dbReference type="ARBA" id="ARBA00022737"/>
    </source>
</evidence>
<comment type="caution">
    <text evidence="5">The sequence shown here is derived from an EMBL/GenBank/DDBJ whole genome shotgun (WGS) entry which is preliminary data.</text>
</comment>
<keyword evidence="1" id="KW-0677">Repeat</keyword>
<evidence type="ECO:0000256" key="3">
    <source>
        <dbReference type="PROSITE-ProRule" id="PRU00339"/>
    </source>
</evidence>
<dbReference type="AlphaFoldDB" id="A0A108U6W1"/>
<proteinExistence type="predicted"/>
<protein>
    <submittedName>
        <fullName evidence="5">TPR domain protein</fullName>
    </submittedName>
</protein>
<feature type="repeat" description="TPR" evidence="3">
    <location>
        <begin position="347"/>
        <end position="380"/>
    </location>
</feature>
<keyword evidence="2 3" id="KW-0802">TPR repeat</keyword>
<dbReference type="PROSITE" id="PS50005">
    <property type="entry name" value="TPR"/>
    <property type="match status" value="3"/>
</dbReference>
<dbReference type="SMART" id="SM00028">
    <property type="entry name" value="TPR"/>
    <property type="match status" value="3"/>
</dbReference>
<dbReference type="Proteomes" id="UP000023435">
    <property type="component" value="Unassembled WGS sequence"/>
</dbReference>
<sequence length="392" mass="42178">MFRRMAAPALACVIGLVSTAGPAHAQSERVQVVSAILADRPIDGATVSLQRVDRPSLVATTDAQGRAALDPVLARDPQSRLVIAKPGYAELIVQCPCDVPAYALSPVMHNLDGMRVVLNWGDTPADLDAHLSYPGNHVYFERKSGRDASLDLDHSGQRGPETITVQRRHPGQTYTFAVHDFGHRDQADSRALARSQAQVFVYIGESLVRSYRVPQGQTGNLWTVFRVDGEGRFDDLNAISTVALGAERIGDEIARIGGRGGDEPVGSEAGDAAVATNLRGEAAYRSGDLRGAVALYQQAIELDPAHALSYSNLGLAYVKLGRAAEAIWASRKAIALAKGAGAATIRAGAYYNIGKLYEEDGQYERAMSNYLAAKREKPDKTYDQALERVSGY</sequence>
<evidence type="ECO:0000256" key="4">
    <source>
        <dbReference type="SAM" id="SignalP"/>
    </source>
</evidence>
<accession>A0A108U6W1</accession>
<organism evidence="5 6">
    <name type="scientific">Lysobacter capsici AZ78</name>
    <dbReference type="NCBI Taxonomy" id="1444315"/>
    <lineage>
        <taxon>Bacteria</taxon>
        <taxon>Pseudomonadati</taxon>
        <taxon>Pseudomonadota</taxon>
        <taxon>Gammaproteobacteria</taxon>
        <taxon>Lysobacterales</taxon>
        <taxon>Lysobacteraceae</taxon>
        <taxon>Lysobacter</taxon>
    </lineage>
</organism>
<gene>
    <name evidence="5" type="ORF">AZ78_1202</name>
</gene>
<feature type="repeat" description="TPR" evidence="3">
    <location>
        <begin position="273"/>
        <end position="306"/>
    </location>
</feature>
<dbReference type="PANTHER" id="PTHR22904">
    <property type="entry name" value="TPR REPEAT CONTAINING PROTEIN"/>
    <property type="match status" value="1"/>
</dbReference>
<dbReference type="EMBL" id="JAJA02000001">
    <property type="protein sequence ID" value="KWS03654.1"/>
    <property type="molecule type" value="Genomic_DNA"/>
</dbReference>
<keyword evidence="6" id="KW-1185">Reference proteome</keyword>
<dbReference type="Gene3D" id="1.25.40.10">
    <property type="entry name" value="Tetratricopeptide repeat domain"/>
    <property type="match status" value="1"/>
</dbReference>
<feature type="signal peptide" evidence="4">
    <location>
        <begin position="1"/>
        <end position="25"/>
    </location>
</feature>
<dbReference type="Pfam" id="PF13414">
    <property type="entry name" value="TPR_11"/>
    <property type="match status" value="1"/>
</dbReference>
<dbReference type="GO" id="GO:0051879">
    <property type="term" value="F:Hsp90 protein binding"/>
    <property type="evidence" value="ECO:0007669"/>
    <property type="project" value="TreeGrafter"/>
</dbReference>
<dbReference type="SUPFAM" id="SSF48452">
    <property type="entry name" value="TPR-like"/>
    <property type="match status" value="1"/>
</dbReference>
<dbReference type="PANTHER" id="PTHR22904:SF523">
    <property type="entry name" value="STRESS-INDUCED-PHOSPHOPROTEIN 1"/>
    <property type="match status" value="1"/>
</dbReference>
<evidence type="ECO:0000256" key="2">
    <source>
        <dbReference type="ARBA" id="ARBA00022803"/>
    </source>
</evidence>
<reference evidence="5 6" key="1">
    <citation type="journal article" date="2014" name="Genome Announc.">
        <title>Draft Genome Sequence of Lysobacter capsici AZ78, a Bacterium Antagonistic to Plant-Pathogenic Oomycetes.</title>
        <authorList>
            <person name="Puopolo G."/>
            <person name="Sonego P."/>
            <person name="Engelen K."/>
            <person name="Pertot I."/>
        </authorList>
    </citation>
    <scope>NUCLEOTIDE SEQUENCE [LARGE SCALE GENOMIC DNA]</scope>
    <source>
        <strain evidence="5 6">AZ78</strain>
    </source>
</reference>
<evidence type="ECO:0000313" key="6">
    <source>
        <dbReference type="Proteomes" id="UP000023435"/>
    </source>
</evidence>
<evidence type="ECO:0000313" key="5">
    <source>
        <dbReference type="EMBL" id="KWS03654.1"/>
    </source>
</evidence>
<dbReference type="InterPro" id="IPR011990">
    <property type="entry name" value="TPR-like_helical_dom_sf"/>
</dbReference>
<feature type="repeat" description="TPR" evidence="3">
    <location>
        <begin position="307"/>
        <end position="340"/>
    </location>
</feature>
<name>A0A108U6W1_9GAMM</name>
<dbReference type="Pfam" id="PF13181">
    <property type="entry name" value="TPR_8"/>
    <property type="match status" value="1"/>
</dbReference>